<comment type="caution">
    <text evidence="8">The sequence shown here is derived from an EMBL/GenBank/DDBJ whole genome shotgun (WGS) entry which is preliminary data.</text>
</comment>
<dbReference type="SUPFAM" id="SSF103473">
    <property type="entry name" value="MFS general substrate transporter"/>
    <property type="match status" value="1"/>
</dbReference>
<keyword evidence="9" id="KW-1185">Reference proteome</keyword>
<evidence type="ECO:0000256" key="6">
    <source>
        <dbReference type="SAM" id="Phobius"/>
    </source>
</evidence>
<dbReference type="InterPro" id="IPR011701">
    <property type="entry name" value="MFS"/>
</dbReference>
<keyword evidence="3 6" id="KW-0812">Transmembrane</keyword>
<keyword evidence="2" id="KW-0813">Transport</keyword>
<accession>A0ABS2PFX4</accession>
<dbReference type="InterPro" id="IPR020846">
    <property type="entry name" value="MFS_dom"/>
</dbReference>
<gene>
    <name evidence="8" type="ORF">JOD17_003422</name>
</gene>
<evidence type="ECO:0000256" key="1">
    <source>
        <dbReference type="ARBA" id="ARBA00004651"/>
    </source>
</evidence>
<dbReference type="InterPro" id="IPR036259">
    <property type="entry name" value="MFS_trans_sf"/>
</dbReference>
<feature type="transmembrane region" description="Helical" evidence="6">
    <location>
        <begin position="283"/>
        <end position="305"/>
    </location>
</feature>
<keyword evidence="5 6" id="KW-0472">Membrane</keyword>
<evidence type="ECO:0000259" key="7">
    <source>
        <dbReference type="PROSITE" id="PS50850"/>
    </source>
</evidence>
<reference evidence="8 9" key="1">
    <citation type="submission" date="2021-01" db="EMBL/GenBank/DDBJ databases">
        <title>Genomic Encyclopedia of Type Strains, Phase IV (KMG-IV): sequencing the most valuable type-strain genomes for metagenomic binning, comparative biology and taxonomic classification.</title>
        <authorList>
            <person name="Goeker M."/>
        </authorList>
    </citation>
    <scope>NUCLEOTIDE SEQUENCE [LARGE SCALE GENOMIC DNA]</scope>
    <source>
        <strain evidence="8 9">DSM 25540</strain>
    </source>
</reference>
<dbReference type="Gene3D" id="1.20.1250.20">
    <property type="entry name" value="MFS general substrate transporter like domains"/>
    <property type="match status" value="1"/>
</dbReference>
<comment type="subcellular location">
    <subcellularLocation>
        <location evidence="1">Cell membrane</location>
        <topology evidence="1">Multi-pass membrane protein</topology>
    </subcellularLocation>
</comment>
<dbReference type="Gene3D" id="1.20.1720.10">
    <property type="entry name" value="Multidrug resistance protein D"/>
    <property type="match status" value="1"/>
</dbReference>
<dbReference type="Proteomes" id="UP000741863">
    <property type="component" value="Unassembled WGS sequence"/>
</dbReference>
<evidence type="ECO:0000313" key="8">
    <source>
        <dbReference type="EMBL" id="MBM7634320.1"/>
    </source>
</evidence>
<dbReference type="PRINTS" id="PR01036">
    <property type="entry name" value="TCRTETB"/>
</dbReference>
<dbReference type="Pfam" id="PF07690">
    <property type="entry name" value="MFS_1"/>
    <property type="match status" value="1"/>
</dbReference>
<feature type="transmembrane region" description="Helical" evidence="6">
    <location>
        <begin position="217"/>
        <end position="234"/>
    </location>
</feature>
<evidence type="ECO:0000256" key="4">
    <source>
        <dbReference type="ARBA" id="ARBA00022989"/>
    </source>
</evidence>
<dbReference type="PANTHER" id="PTHR42718:SF9">
    <property type="entry name" value="MAJOR FACILITATOR SUPERFAMILY MULTIDRUG TRANSPORTER MFSC"/>
    <property type="match status" value="1"/>
</dbReference>
<sequence length="450" mass="49063">MEMSPSHKKNLVRLLAILLTFTVINGTMFNVTIPDIAESFNLMPSQVSWVMTGYILVYAIGSVMYGKLADVIPLKRLLTIGIVLFSFGSILGFLSPNYTTLLIARILQALGGAAIPALGFIIPSRYFTHDRGKVFGIISSTVAFASGVGPIAGGLIGGFLDWRFLFLVPASAALAIPLFRRWLPDEEVRSQKIDYFGAILVAIFVASLLLFVTMLIWSLLLISIIAFALLVFHINRVDSPFIDPVLLKNRRYTITIFTSFLGTSVMFGLIFVLPIMMRDLYDATTLGIGLLLFPGAMAAGIFGRFGGTLIDKKGSIYVLRIALLLVAIGVFFISVFTSSSLFLLGSAVFIAYIGFPLLQSATANLLSHMLTKEETGVGMGLFNLCNFISGAFSSAIFGSILDLEGMTFSINPLNAHGDHAIYSNLYLVLSIIAVFALFMFFAFYNRSKKA</sequence>
<dbReference type="PROSITE" id="PS50850">
    <property type="entry name" value="MFS"/>
    <property type="match status" value="1"/>
</dbReference>
<keyword evidence="4 6" id="KW-1133">Transmembrane helix</keyword>
<name>A0ABS2PFX4_9BACL</name>
<evidence type="ECO:0000313" key="9">
    <source>
        <dbReference type="Proteomes" id="UP000741863"/>
    </source>
</evidence>
<proteinExistence type="predicted"/>
<feature type="transmembrane region" description="Helical" evidence="6">
    <location>
        <begin position="342"/>
        <end position="366"/>
    </location>
</feature>
<feature type="transmembrane region" description="Helical" evidence="6">
    <location>
        <begin position="421"/>
        <end position="444"/>
    </location>
</feature>
<dbReference type="CDD" id="cd17321">
    <property type="entry name" value="MFS_MMR_MDR_like"/>
    <property type="match status" value="1"/>
</dbReference>
<evidence type="ECO:0000256" key="3">
    <source>
        <dbReference type="ARBA" id="ARBA00022692"/>
    </source>
</evidence>
<feature type="transmembrane region" description="Helical" evidence="6">
    <location>
        <begin position="12"/>
        <end position="34"/>
    </location>
</feature>
<dbReference type="RefSeq" id="WP_204699071.1">
    <property type="nucleotide sequence ID" value="NZ_JAFBEC010000011.1"/>
</dbReference>
<dbReference type="PANTHER" id="PTHR42718">
    <property type="entry name" value="MAJOR FACILITATOR SUPERFAMILY MULTIDRUG TRANSPORTER MFSC"/>
    <property type="match status" value="1"/>
</dbReference>
<dbReference type="EMBL" id="JAFBEC010000011">
    <property type="protein sequence ID" value="MBM7634320.1"/>
    <property type="molecule type" value="Genomic_DNA"/>
</dbReference>
<feature type="transmembrane region" description="Helical" evidence="6">
    <location>
        <begin position="317"/>
        <end position="336"/>
    </location>
</feature>
<organism evidence="8 9">
    <name type="scientific">Geomicrobium sediminis</name>
    <dbReference type="NCBI Taxonomy" id="1347788"/>
    <lineage>
        <taxon>Bacteria</taxon>
        <taxon>Bacillati</taxon>
        <taxon>Bacillota</taxon>
        <taxon>Bacilli</taxon>
        <taxon>Bacillales</taxon>
        <taxon>Geomicrobium</taxon>
    </lineage>
</organism>
<feature type="domain" description="Major facilitator superfamily (MFS) profile" evidence="7">
    <location>
        <begin position="11"/>
        <end position="448"/>
    </location>
</feature>
<feature type="transmembrane region" description="Helical" evidence="6">
    <location>
        <begin position="378"/>
        <end position="401"/>
    </location>
</feature>
<evidence type="ECO:0000256" key="2">
    <source>
        <dbReference type="ARBA" id="ARBA00022448"/>
    </source>
</evidence>
<feature type="transmembrane region" description="Helical" evidence="6">
    <location>
        <begin position="77"/>
        <end position="96"/>
    </location>
</feature>
<feature type="transmembrane region" description="Helical" evidence="6">
    <location>
        <begin position="102"/>
        <end position="122"/>
    </location>
</feature>
<protein>
    <submittedName>
        <fullName evidence="8">DHA2 family metal-tetracycline-proton antiporter-like MFS transporter</fullName>
    </submittedName>
</protein>
<feature type="transmembrane region" description="Helical" evidence="6">
    <location>
        <begin position="254"/>
        <end position="277"/>
    </location>
</feature>
<evidence type="ECO:0000256" key="5">
    <source>
        <dbReference type="ARBA" id="ARBA00023136"/>
    </source>
</evidence>
<feature type="transmembrane region" description="Helical" evidence="6">
    <location>
        <begin position="134"/>
        <end position="156"/>
    </location>
</feature>
<feature type="transmembrane region" description="Helical" evidence="6">
    <location>
        <begin position="46"/>
        <end position="65"/>
    </location>
</feature>